<accession>A0A150SEA7</accession>
<gene>
    <name evidence="2" type="ORF">BE18_18405</name>
</gene>
<dbReference type="Proteomes" id="UP000075515">
    <property type="component" value="Unassembled WGS sequence"/>
</dbReference>
<proteinExistence type="predicted"/>
<feature type="region of interest" description="Disordered" evidence="1">
    <location>
        <begin position="1"/>
        <end position="63"/>
    </location>
</feature>
<evidence type="ECO:0000256" key="1">
    <source>
        <dbReference type="SAM" id="MobiDB-lite"/>
    </source>
</evidence>
<dbReference type="EMBL" id="JEMC01001092">
    <property type="protein sequence ID" value="KYF99688.1"/>
    <property type="molecule type" value="Genomic_DNA"/>
</dbReference>
<evidence type="ECO:0000313" key="2">
    <source>
        <dbReference type="EMBL" id="KYF99688.1"/>
    </source>
</evidence>
<comment type="caution">
    <text evidence="2">The sequence shown here is derived from an EMBL/GenBank/DDBJ whole genome shotgun (WGS) entry which is preliminary data.</text>
</comment>
<sequence>MRRNAGACEAPARTSSMEKGDEEGGIDRGREGCELPCREQSGAVEISWRAEDGSGTRGGSLAG</sequence>
<organism evidence="2 3">
    <name type="scientific">Sorangium cellulosum</name>
    <name type="common">Polyangium cellulosum</name>
    <dbReference type="NCBI Taxonomy" id="56"/>
    <lineage>
        <taxon>Bacteria</taxon>
        <taxon>Pseudomonadati</taxon>
        <taxon>Myxococcota</taxon>
        <taxon>Polyangia</taxon>
        <taxon>Polyangiales</taxon>
        <taxon>Polyangiaceae</taxon>
        <taxon>Sorangium</taxon>
    </lineage>
</organism>
<dbReference type="AlphaFoldDB" id="A0A150SEA7"/>
<feature type="compositionally biased region" description="Basic and acidic residues" evidence="1">
    <location>
        <begin position="25"/>
        <end position="37"/>
    </location>
</feature>
<name>A0A150SEA7_SORCE</name>
<protein>
    <submittedName>
        <fullName evidence="2">Uncharacterized protein</fullName>
    </submittedName>
</protein>
<reference evidence="2 3" key="1">
    <citation type="submission" date="2014-02" db="EMBL/GenBank/DDBJ databases">
        <title>The small core and large imbalanced accessory genome model reveals a collaborative survival strategy of Sorangium cellulosum strains in nature.</title>
        <authorList>
            <person name="Han K."/>
            <person name="Peng R."/>
            <person name="Blom J."/>
            <person name="Li Y.-Z."/>
        </authorList>
    </citation>
    <scope>NUCLEOTIDE SEQUENCE [LARGE SCALE GENOMIC DNA]</scope>
    <source>
        <strain evidence="2 3">So0149</strain>
    </source>
</reference>
<evidence type="ECO:0000313" key="3">
    <source>
        <dbReference type="Proteomes" id="UP000075515"/>
    </source>
</evidence>